<reference evidence="3" key="1">
    <citation type="submission" date="2013-01" db="EMBL/GenBank/DDBJ databases">
        <title>Draft Genome Sequence of a Mulberry Tree, Morus notabilis C.K. Schneid.</title>
        <authorList>
            <person name="He N."/>
            <person name="Zhao S."/>
        </authorList>
    </citation>
    <scope>NUCLEOTIDE SEQUENCE</scope>
</reference>
<keyword evidence="1" id="KW-0732">Signal</keyword>
<feature type="chain" id="PRO_5004929295" description="Secreted protein" evidence="1">
    <location>
        <begin position="23"/>
        <end position="75"/>
    </location>
</feature>
<name>W9SUQ0_9ROSA</name>
<dbReference type="EMBL" id="KE346160">
    <property type="protein sequence ID" value="EXC28012.1"/>
    <property type="molecule type" value="Genomic_DNA"/>
</dbReference>
<sequence>MTISLVLPALSLLALPVNVVQCRHQSLPSTTIVMLYLPPSLSFVRRLQRRNGDPSFRCRYNCCVASFFFSTAIQP</sequence>
<keyword evidence="3" id="KW-1185">Reference proteome</keyword>
<protein>
    <recommendedName>
        <fullName evidence="4">Secreted protein</fullName>
    </recommendedName>
</protein>
<feature type="signal peptide" evidence="1">
    <location>
        <begin position="1"/>
        <end position="22"/>
    </location>
</feature>
<gene>
    <name evidence="2" type="ORF">L484_022245</name>
</gene>
<proteinExistence type="predicted"/>
<evidence type="ECO:0000313" key="3">
    <source>
        <dbReference type="Proteomes" id="UP000030645"/>
    </source>
</evidence>
<evidence type="ECO:0000256" key="1">
    <source>
        <dbReference type="SAM" id="SignalP"/>
    </source>
</evidence>
<dbReference type="Proteomes" id="UP000030645">
    <property type="component" value="Unassembled WGS sequence"/>
</dbReference>
<accession>W9SUQ0</accession>
<organism evidence="2 3">
    <name type="scientific">Morus notabilis</name>
    <dbReference type="NCBI Taxonomy" id="981085"/>
    <lineage>
        <taxon>Eukaryota</taxon>
        <taxon>Viridiplantae</taxon>
        <taxon>Streptophyta</taxon>
        <taxon>Embryophyta</taxon>
        <taxon>Tracheophyta</taxon>
        <taxon>Spermatophyta</taxon>
        <taxon>Magnoliopsida</taxon>
        <taxon>eudicotyledons</taxon>
        <taxon>Gunneridae</taxon>
        <taxon>Pentapetalae</taxon>
        <taxon>rosids</taxon>
        <taxon>fabids</taxon>
        <taxon>Rosales</taxon>
        <taxon>Moraceae</taxon>
        <taxon>Moreae</taxon>
        <taxon>Morus</taxon>
    </lineage>
</organism>
<evidence type="ECO:0008006" key="4">
    <source>
        <dbReference type="Google" id="ProtNLM"/>
    </source>
</evidence>
<dbReference type="AlphaFoldDB" id="W9SUQ0"/>
<evidence type="ECO:0000313" key="2">
    <source>
        <dbReference type="EMBL" id="EXC28012.1"/>
    </source>
</evidence>